<protein>
    <submittedName>
        <fullName evidence="1">Uncharacterized protein</fullName>
    </submittedName>
</protein>
<evidence type="ECO:0000313" key="2">
    <source>
        <dbReference type="Proteomes" id="UP000183104"/>
    </source>
</evidence>
<organism evidence="1 2">
    <name type="scientific">Thiohalorhabdus denitrificans</name>
    <dbReference type="NCBI Taxonomy" id="381306"/>
    <lineage>
        <taxon>Bacteria</taxon>
        <taxon>Pseudomonadati</taxon>
        <taxon>Pseudomonadota</taxon>
        <taxon>Gammaproteobacteria</taxon>
        <taxon>Thiohalorhabdales</taxon>
        <taxon>Thiohalorhabdaceae</taxon>
        <taxon>Thiohalorhabdus</taxon>
    </lineage>
</organism>
<name>A0A0P9C351_9GAMM</name>
<dbReference type="Proteomes" id="UP000183104">
    <property type="component" value="Unassembled WGS sequence"/>
</dbReference>
<proteinExistence type="predicted"/>
<dbReference type="AlphaFoldDB" id="A0A0P9C351"/>
<dbReference type="EMBL" id="FMUN01000002">
    <property type="protein sequence ID" value="SCY04045.1"/>
    <property type="molecule type" value="Genomic_DNA"/>
</dbReference>
<keyword evidence="2" id="KW-1185">Reference proteome</keyword>
<dbReference type="RefSeq" id="WP_054966394.1">
    <property type="nucleotide sequence ID" value="NZ_FMUN01000002.1"/>
</dbReference>
<accession>A0A0P9C351</accession>
<sequence>MVAATAPHSRPRPRGWAAAFWALVLLVAGMPCLAMDMDMGGTAACPHCGPMDHDGEMEHGDTCLHCDLEVARTAVDPNAPGAPLLALPPTGAPSIGSARLAEPRAGPSPPVVADSLPRYLALERFLI</sequence>
<reference evidence="2" key="1">
    <citation type="submission" date="2016-10" db="EMBL/GenBank/DDBJ databases">
        <authorList>
            <person name="Varghese N."/>
        </authorList>
    </citation>
    <scope>NUCLEOTIDE SEQUENCE [LARGE SCALE GENOMIC DNA]</scope>
    <source>
        <strain evidence="2">HL 19</strain>
    </source>
</reference>
<evidence type="ECO:0000313" key="1">
    <source>
        <dbReference type="EMBL" id="SCY04045.1"/>
    </source>
</evidence>
<gene>
    <name evidence="1" type="ORF">SAMN05661077_1130</name>
</gene>